<evidence type="ECO:0000256" key="2">
    <source>
        <dbReference type="SAM" id="SignalP"/>
    </source>
</evidence>
<reference evidence="4" key="1">
    <citation type="submission" date="2016-11" db="EMBL/GenBank/DDBJ databases">
        <authorList>
            <person name="Varghese N."/>
            <person name="Submissions S."/>
        </authorList>
    </citation>
    <scope>NUCLEOTIDE SEQUENCE [LARGE SCALE GENOMIC DNA]</scope>
    <source>
        <strain evidence="4">GAS401</strain>
    </source>
</reference>
<dbReference type="EMBL" id="LT670849">
    <property type="protein sequence ID" value="SHN80742.1"/>
    <property type="molecule type" value="Genomic_DNA"/>
</dbReference>
<dbReference type="AlphaFoldDB" id="A0A1M7UCG3"/>
<gene>
    <name evidence="3" type="ORF">SAMN05444170_4489</name>
</gene>
<dbReference type="Proteomes" id="UP000184096">
    <property type="component" value="Chromosome I"/>
</dbReference>
<feature type="region of interest" description="Disordered" evidence="1">
    <location>
        <begin position="23"/>
        <end position="104"/>
    </location>
</feature>
<dbReference type="OrthoDB" id="8236223at2"/>
<dbReference type="RefSeq" id="WP_072821115.1">
    <property type="nucleotide sequence ID" value="NZ_LT670849.1"/>
</dbReference>
<keyword evidence="2" id="KW-0732">Signal</keyword>
<proteinExistence type="predicted"/>
<evidence type="ECO:0000256" key="1">
    <source>
        <dbReference type="SAM" id="MobiDB-lite"/>
    </source>
</evidence>
<organism evidence="3 4">
    <name type="scientific">Bradyrhizobium erythrophlei</name>
    <dbReference type="NCBI Taxonomy" id="1437360"/>
    <lineage>
        <taxon>Bacteria</taxon>
        <taxon>Pseudomonadati</taxon>
        <taxon>Pseudomonadota</taxon>
        <taxon>Alphaproteobacteria</taxon>
        <taxon>Hyphomicrobiales</taxon>
        <taxon>Nitrobacteraceae</taxon>
        <taxon>Bradyrhizobium</taxon>
    </lineage>
</organism>
<sequence length="104" mass="10456">MKTANIFFASCAAVVLSANVAQAGPCNTTNNTTNKDAGSGPTVGHTSSTTGTAPSRDTEHPPTSTMNRATGDVATSSQDAQRQMQGKPTAAQEAQGAKVADEGC</sequence>
<evidence type="ECO:0008006" key="5">
    <source>
        <dbReference type="Google" id="ProtNLM"/>
    </source>
</evidence>
<feature type="chain" id="PRO_5013314647" description="Exopolysaccharide production protein YjbE" evidence="2">
    <location>
        <begin position="24"/>
        <end position="104"/>
    </location>
</feature>
<evidence type="ECO:0000313" key="4">
    <source>
        <dbReference type="Proteomes" id="UP000184096"/>
    </source>
</evidence>
<name>A0A1M7UCG3_9BRAD</name>
<keyword evidence="4" id="KW-1185">Reference proteome</keyword>
<feature type="compositionally biased region" description="Polar residues" evidence="1">
    <location>
        <begin position="44"/>
        <end position="86"/>
    </location>
</feature>
<feature type="signal peptide" evidence="2">
    <location>
        <begin position="1"/>
        <end position="23"/>
    </location>
</feature>
<evidence type="ECO:0000313" key="3">
    <source>
        <dbReference type="EMBL" id="SHN80742.1"/>
    </source>
</evidence>
<protein>
    <recommendedName>
        <fullName evidence="5">Exopolysaccharide production protein YjbE</fullName>
    </recommendedName>
</protein>
<feature type="compositionally biased region" description="Polar residues" evidence="1">
    <location>
        <begin position="25"/>
        <end position="36"/>
    </location>
</feature>
<accession>A0A1M7UCG3</accession>